<evidence type="ECO:0000313" key="1">
    <source>
        <dbReference type="EMBL" id="ONK77119.1"/>
    </source>
</evidence>
<name>A0A5P1FJK8_ASPOF</name>
<dbReference type="AlphaFoldDB" id="A0A5P1FJK8"/>
<accession>A0A5P1FJK8</accession>
<sequence>MAIVELDGLPGEQAKREEFQADWGFLVTGGKGDSSRWGISSDGRQRRFEKICFNSTLDNLRNDGEAFLCPSKG</sequence>
<keyword evidence="2" id="KW-1185">Reference proteome</keyword>
<proteinExistence type="predicted"/>
<gene>
    <name evidence="1" type="ORF">A4U43_C02F3290</name>
</gene>
<dbReference type="Gramene" id="ONK77119">
    <property type="protein sequence ID" value="ONK77119"/>
    <property type="gene ID" value="A4U43_C02F3290"/>
</dbReference>
<organism evidence="1 2">
    <name type="scientific">Asparagus officinalis</name>
    <name type="common">Garden asparagus</name>
    <dbReference type="NCBI Taxonomy" id="4686"/>
    <lineage>
        <taxon>Eukaryota</taxon>
        <taxon>Viridiplantae</taxon>
        <taxon>Streptophyta</taxon>
        <taxon>Embryophyta</taxon>
        <taxon>Tracheophyta</taxon>
        <taxon>Spermatophyta</taxon>
        <taxon>Magnoliopsida</taxon>
        <taxon>Liliopsida</taxon>
        <taxon>Asparagales</taxon>
        <taxon>Asparagaceae</taxon>
        <taxon>Asparagoideae</taxon>
        <taxon>Asparagus</taxon>
    </lineage>
</organism>
<dbReference type="EMBL" id="CM007382">
    <property type="protein sequence ID" value="ONK77119.1"/>
    <property type="molecule type" value="Genomic_DNA"/>
</dbReference>
<protein>
    <submittedName>
        <fullName evidence="1">Uncharacterized protein</fullName>
    </submittedName>
</protein>
<reference evidence="2" key="1">
    <citation type="journal article" date="2017" name="Nat. Commun.">
        <title>The asparagus genome sheds light on the origin and evolution of a young Y chromosome.</title>
        <authorList>
            <person name="Harkess A."/>
            <person name="Zhou J."/>
            <person name="Xu C."/>
            <person name="Bowers J.E."/>
            <person name="Van der Hulst R."/>
            <person name="Ayyampalayam S."/>
            <person name="Mercati F."/>
            <person name="Riccardi P."/>
            <person name="McKain M.R."/>
            <person name="Kakrana A."/>
            <person name="Tang H."/>
            <person name="Ray J."/>
            <person name="Groenendijk J."/>
            <person name="Arikit S."/>
            <person name="Mathioni S.M."/>
            <person name="Nakano M."/>
            <person name="Shan H."/>
            <person name="Telgmann-Rauber A."/>
            <person name="Kanno A."/>
            <person name="Yue Z."/>
            <person name="Chen H."/>
            <person name="Li W."/>
            <person name="Chen Y."/>
            <person name="Xu X."/>
            <person name="Zhang Y."/>
            <person name="Luo S."/>
            <person name="Chen H."/>
            <person name="Gao J."/>
            <person name="Mao Z."/>
            <person name="Pires J.C."/>
            <person name="Luo M."/>
            <person name="Kudrna D."/>
            <person name="Wing R.A."/>
            <person name="Meyers B.C."/>
            <person name="Yi K."/>
            <person name="Kong H."/>
            <person name="Lavrijsen P."/>
            <person name="Sunseri F."/>
            <person name="Falavigna A."/>
            <person name="Ye Y."/>
            <person name="Leebens-Mack J.H."/>
            <person name="Chen G."/>
        </authorList>
    </citation>
    <scope>NUCLEOTIDE SEQUENCE [LARGE SCALE GENOMIC DNA]</scope>
    <source>
        <strain evidence="2">cv. DH0086</strain>
    </source>
</reference>
<dbReference type="Proteomes" id="UP000243459">
    <property type="component" value="Chromosome 2"/>
</dbReference>
<evidence type="ECO:0000313" key="2">
    <source>
        <dbReference type="Proteomes" id="UP000243459"/>
    </source>
</evidence>